<gene>
    <name evidence="1" type="ORF">F4562_002712</name>
</gene>
<dbReference type="PIRSF" id="PIRSF029394">
    <property type="entry name" value="UCP029394"/>
    <property type="match status" value="1"/>
</dbReference>
<dbReference type="InterPro" id="IPR016918">
    <property type="entry name" value="UCP029394"/>
</dbReference>
<dbReference type="RefSeq" id="WP_184538167.1">
    <property type="nucleotide sequence ID" value="NZ_JACHMP010000001.1"/>
</dbReference>
<evidence type="ECO:0000313" key="1">
    <source>
        <dbReference type="EMBL" id="MBB5819650.1"/>
    </source>
</evidence>
<dbReference type="AlphaFoldDB" id="A0A7W9IFP7"/>
<accession>A0A7W9IFP7</accession>
<dbReference type="Gene3D" id="3.10.450.50">
    <property type="match status" value="1"/>
</dbReference>
<comment type="caution">
    <text evidence="1">The sequence shown here is derived from an EMBL/GenBank/DDBJ whole genome shotgun (WGS) entry which is preliminary data.</text>
</comment>
<evidence type="ECO:0000313" key="2">
    <source>
        <dbReference type="Proteomes" id="UP000540685"/>
    </source>
</evidence>
<protein>
    <recommendedName>
        <fullName evidence="3">DUF4440 domain-containing protein</fullName>
    </recommendedName>
</protein>
<dbReference type="InterPro" id="IPR032710">
    <property type="entry name" value="NTF2-like_dom_sf"/>
</dbReference>
<proteinExistence type="predicted"/>
<organism evidence="1 2">
    <name type="scientific">Streptosporangium becharense</name>
    <dbReference type="NCBI Taxonomy" id="1816182"/>
    <lineage>
        <taxon>Bacteria</taxon>
        <taxon>Bacillati</taxon>
        <taxon>Actinomycetota</taxon>
        <taxon>Actinomycetes</taxon>
        <taxon>Streptosporangiales</taxon>
        <taxon>Streptosporangiaceae</taxon>
        <taxon>Streptosporangium</taxon>
    </lineage>
</organism>
<dbReference type="EMBL" id="JACHMP010000001">
    <property type="protein sequence ID" value="MBB5819650.1"/>
    <property type="molecule type" value="Genomic_DNA"/>
</dbReference>
<dbReference type="SUPFAM" id="SSF54427">
    <property type="entry name" value="NTF2-like"/>
    <property type="match status" value="1"/>
</dbReference>
<evidence type="ECO:0008006" key="3">
    <source>
        <dbReference type="Google" id="ProtNLM"/>
    </source>
</evidence>
<dbReference type="Proteomes" id="UP000540685">
    <property type="component" value="Unassembled WGS sequence"/>
</dbReference>
<reference evidence="1 2" key="1">
    <citation type="submission" date="2020-08" db="EMBL/GenBank/DDBJ databases">
        <title>Sequencing the genomes of 1000 actinobacteria strains.</title>
        <authorList>
            <person name="Klenk H.-P."/>
        </authorList>
    </citation>
    <scope>NUCLEOTIDE SEQUENCE [LARGE SCALE GENOMIC DNA]</scope>
    <source>
        <strain evidence="1 2">DSM 46887</strain>
    </source>
</reference>
<name>A0A7W9IFP7_9ACTN</name>
<sequence>MSAADEAACRAEIVRLHGVIERWLSGEAPRTPEEFAAFADAHGPGFTMVEPDGTVLDRERVLTTVESAYGTSPGLVIEIREVQLVAVGGPLLVATYRESHRAGGAARRSTVVLLRDPAAPGGFLLRHLHETWVSR</sequence>
<keyword evidence="2" id="KW-1185">Reference proteome</keyword>